<organism evidence="1 2">
    <name type="scientific">Thiosulfativibrio zosterae</name>
    <dbReference type="NCBI Taxonomy" id="2675053"/>
    <lineage>
        <taxon>Bacteria</taxon>
        <taxon>Pseudomonadati</taxon>
        <taxon>Pseudomonadota</taxon>
        <taxon>Gammaproteobacteria</taxon>
        <taxon>Thiotrichales</taxon>
        <taxon>Piscirickettsiaceae</taxon>
        <taxon>Thiosulfativibrio</taxon>
    </lineage>
</organism>
<accession>A0A6F8PQB8</accession>
<keyword evidence="2" id="KW-1185">Reference proteome</keyword>
<sequence>MIKGNIKIGTTSQVRKGVLKNNSMMAKSSIVKNKWYMALKTILAGNAHKGNTTFVIRFVCEVNSVGERERTSANVW</sequence>
<dbReference type="AlphaFoldDB" id="A0A6F8PQB8"/>
<dbReference type="EMBL" id="AP021888">
    <property type="protein sequence ID" value="BBP44305.1"/>
    <property type="molecule type" value="Genomic_DNA"/>
</dbReference>
<dbReference type="KEGG" id="tzo:THMIRHAT_20510"/>
<reference evidence="2" key="1">
    <citation type="submission" date="2019-11" db="EMBL/GenBank/DDBJ databases">
        <title>Isolation and characterization of two novel species in the genus Thiomicrorhabdus.</title>
        <authorList>
            <person name="Mochizuki J."/>
            <person name="Kojima H."/>
            <person name="Fukui M."/>
        </authorList>
    </citation>
    <scope>NUCLEOTIDE SEQUENCE [LARGE SCALE GENOMIC DNA]</scope>
    <source>
        <strain evidence="2">AkT22</strain>
    </source>
</reference>
<dbReference type="Proteomes" id="UP000501466">
    <property type="component" value="Chromosome"/>
</dbReference>
<evidence type="ECO:0000313" key="1">
    <source>
        <dbReference type="EMBL" id="BBP44305.1"/>
    </source>
</evidence>
<evidence type="ECO:0000313" key="2">
    <source>
        <dbReference type="Proteomes" id="UP000501466"/>
    </source>
</evidence>
<protein>
    <submittedName>
        <fullName evidence="1">Uncharacterized protein</fullName>
    </submittedName>
</protein>
<proteinExistence type="predicted"/>
<gene>
    <name evidence="1" type="ORF">THMIRHAT_20510</name>
</gene>
<name>A0A6F8PQB8_9GAMM</name>